<comment type="caution">
    <text evidence="1">The sequence shown here is derived from an EMBL/GenBank/DDBJ whole genome shotgun (WGS) entry which is preliminary data.</text>
</comment>
<gene>
    <name evidence="1" type="ORF">LBU54_06280</name>
</gene>
<keyword evidence="2" id="KW-1185">Reference proteome</keyword>
<accession>A0ABS7XQA8</accession>
<organism evidence="1 2">
    <name type="scientific">Winogradskyella alexanderae</name>
    <dbReference type="NCBI Taxonomy" id="2877123"/>
    <lineage>
        <taxon>Bacteria</taxon>
        <taxon>Pseudomonadati</taxon>
        <taxon>Bacteroidota</taxon>
        <taxon>Flavobacteriia</taxon>
        <taxon>Flavobacteriales</taxon>
        <taxon>Flavobacteriaceae</taxon>
        <taxon>Winogradskyella</taxon>
    </lineage>
</organism>
<protein>
    <submittedName>
        <fullName evidence="1">Uncharacterized protein</fullName>
    </submittedName>
</protein>
<name>A0ABS7XQA8_9FLAO</name>
<reference evidence="2" key="1">
    <citation type="submission" date="2023-07" db="EMBL/GenBank/DDBJ databases">
        <authorList>
            <person name="Yue Y."/>
        </authorList>
    </citation>
    <scope>NUCLEOTIDE SEQUENCE [LARGE SCALE GENOMIC DNA]</scope>
    <source>
        <strain evidence="2">D23</strain>
    </source>
</reference>
<sequence>MSFENSSEERFIEVYVSENSLSVHFIVNCQLLKGSMSVLISNTDTGENYGSFAVGGSKTNNPQDNATFKENVKSDINKVINSPYLGFYTVKIKSEDANALLNVTIEQYAN</sequence>
<evidence type="ECO:0000313" key="2">
    <source>
        <dbReference type="Proteomes" id="UP001198901"/>
    </source>
</evidence>
<dbReference type="RefSeq" id="WP_224527356.1">
    <property type="nucleotide sequence ID" value="NZ_JAIUJR010000003.1"/>
</dbReference>
<proteinExistence type="predicted"/>
<evidence type="ECO:0000313" key="1">
    <source>
        <dbReference type="EMBL" id="MCA0132185.1"/>
    </source>
</evidence>
<dbReference type="EMBL" id="JAIUJR010000003">
    <property type="protein sequence ID" value="MCA0132185.1"/>
    <property type="molecule type" value="Genomic_DNA"/>
</dbReference>
<dbReference type="Proteomes" id="UP001198901">
    <property type="component" value="Unassembled WGS sequence"/>
</dbReference>